<dbReference type="Proteomes" id="UP000215914">
    <property type="component" value="Unassembled WGS sequence"/>
</dbReference>
<name>A0A9K3NSP4_HELAN</name>
<dbReference type="AlphaFoldDB" id="A0A9K3NSP4"/>
<reference evidence="2" key="1">
    <citation type="journal article" date="2017" name="Nature">
        <title>The sunflower genome provides insights into oil metabolism, flowering and Asterid evolution.</title>
        <authorList>
            <person name="Badouin H."/>
            <person name="Gouzy J."/>
            <person name="Grassa C.J."/>
            <person name="Murat F."/>
            <person name="Staton S.E."/>
            <person name="Cottret L."/>
            <person name="Lelandais-Briere C."/>
            <person name="Owens G.L."/>
            <person name="Carrere S."/>
            <person name="Mayjonade B."/>
            <person name="Legrand L."/>
            <person name="Gill N."/>
            <person name="Kane N.C."/>
            <person name="Bowers J.E."/>
            <person name="Hubner S."/>
            <person name="Bellec A."/>
            <person name="Berard A."/>
            <person name="Berges H."/>
            <person name="Blanchet N."/>
            <person name="Boniface M.C."/>
            <person name="Brunel D."/>
            <person name="Catrice O."/>
            <person name="Chaidir N."/>
            <person name="Claudel C."/>
            <person name="Donnadieu C."/>
            <person name="Faraut T."/>
            <person name="Fievet G."/>
            <person name="Helmstetter N."/>
            <person name="King M."/>
            <person name="Knapp S.J."/>
            <person name="Lai Z."/>
            <person name="Le Paslier M.C."/>
            <person name="Lippi Y."/>
            <person name="Lorenzon L."/>
            <person name="Mandel J.R."/>
            <person name="Marage G."/>
            <person name="Marchand G."/>
            <person name="Marquand E."/>
            <person name="Bret-Mestries E."/>
            <person name="Morien E."/>
            <person name="Nambeesan S."/>
            <person name="Nguyen T."/>
            <person name="Pegot-Espagnet P."/>
            <person name="Pouilly N."/>
            <person name="Raftis F."/>
            <person name="Sallet E."/>
            <person name="Schiex T."/>
            <person name="Thomas J."/>
            <person name="Vandecasteele C."/>
            <person name="Vares D."/>
            <person name="Vear F."/>
            <person name="Vautrin S."/>
            <person name="Crespi M."/>
            <person name="Mangin B."/>
            <person name="Burke J.M."/>
            <person name="Salse J."/>
            <person name="Munos S."/>
            <person name="Vincourt P."/>
            <person name="Rieseberg L.H."/>
            <person name="Langlade N.B."/>
        </authorList>
    </citation>
    <scope>NUCLEOTIDE SEQUENCE</scope>
    <source>
        <tissue evidence="2">Leaves</tissue>
    </source>
</reference>
<evidence type="ECO:0000313" key="2">
    <source>
        <dbReference type="EMBL" id="KAF5809978.1"/>
    </source>
</evidence>
<dbReference type="Gramene" id="mRNA:HanXRQr2_Chr04g0163851">
    <property type="protein sequence ID" value="mRNA:HanXRQr2_Chr04g0163851"/>
    <property type="gene ID" value="HanXRQr2_Chr04g0163851"/>
</dbReference>
<sequence>MPWSQWKEKDGWDGSECSRQKQERKEKDNFFFFLLSDRIM</sequence>
<proteinExistence type="predicted"/>
<protein>
    <submittedName>
        <fullName evidence="2">Uncharacterized protein</fullName>
    </submittedName>
</protein>
<keyword evidence="3" id="KW-1185">Reference proteome</keyword>
<comment type="caution">
    <text evidence="2">The sequence shown here is derived from an EMBL/GenBank/DDBJ whole genome shotgun (WGS) entry which is preliminary data.</text>
</comment>
<evidence type="ECO:0000256" key="1">
    <source>
        <dbReference type="SAM" id="MobiDB-lite"/>
    </source>
</evidence>
<dbReference type="EMBL" id="MNCJ02000319">
    <property type="protein sequence ID" value="KAF5809978.1"/>
    <property type="molecule type" value="Genomic_DNA"/>
</dbReference>
<organism evidence="2 3">
    <name type="scientific">Helianthus annuus</name>
    <name type="common">Common sunflower</name>
    <dbReference type="NCBI Taxonomy" id="4232"/>
    <lineage>
        <taxon>Eukaryota</taxon>
        <taxon>Viridiplantae</taxon>
        <taxon>Streptophyta</taxon>
        <taxon>Embryophyta</taxon>
        <taxon>Tracheophyta</taxon>
        <taxon>Spermatophyta</taxon>
        <taxon>Magnoliopsida</taxon>
        <taxon>eudicotyledons</taxon>
        <taxon>Gunneridae</taxon>
        <taxon>Pentapetalae</taxon>
        <taxon>asterids</taxon>
        <taxon>campanulids</taxon>
        <taxon>Asterales</taxon>
        <taxon>Asteraceae</taxon>
        <taxon>Asteroideae</taxon>
        <taxon>Heliantheae alliance</taxon>
        <taxon>Heliantheae</taxon>
        <taxon>Helianthus</taxon>
    </lineage>
</organism>
<accession>A0A9K3NSP4</accession>
<feature type="region of interest" description="Disordered" evidence="1">
    <location>
        <begin position="1"/>
        <end position="23"/>
    </location>
</feature>
<gene>
    <name evidence="2" type="ORF">HanXRQr2_Chr04g0163851</name>
</gene>
<reference evidence="2" key="2">
    <citation type="submission" date="2020-06" db="EMBL/GenBank/DDBJ databases">
        <title>Helianthus annuus Genome sequencing and assembly Release 2.</title>
        <authorList>
            <person name="Gouzy J."/>
            <person name="Langlade N."/>
            <person name="Munos S."/>
        </authorList>
    </citation>
    <scope>NUCLEOTIDE SEQUENCE</scope>
    <source>
        <tissue evidence="2">Leaves</tissue>
    </source>
</reference>
<evidence type="ECO:0000313" key="3">
    <source>
        <dbReference type="Proteomes" id="UP000215914"/>
    </source>
</evidence>